<dbReference type="OrthoDB" id="5591786at2759"/>
<name>F0XF09_GROCL</name>
<evidence type="ECO:0000256" key="1">
    <source>
        <dbReference type="SAM" id="MobiDB-lite"/>
    </source>
</evidence>
<feature type="compositionally biased region" description="Polar residues" evidence="1">
    <location>
        <begin position="162"/>
        <end position="174"/>
    </location>
</feature>
<dbReference type="STRING" id="655863.F0XF09"/>
<feature type="region of interest" description="Disordered" evidence="1">
    <location>
        <begin position="87"/>
        <end position="174"/>
    </location>
</feature>
<evidence type="ECO:0000313" key="2">
    <source>
        <dbReference type="EMBL" id="EFX04718.1"/>
    </source>
</evidence>
<dbReference type="AlphaFoldDB" id="F0XF09"/>
<gene>
    <name evidence="2" type="ORF">CMQ_1646</name>
</gene>
<accession>F0XF09</accession>
<dbReference type="Proteomes" id="UP000007796">
    <property type="component" value="Unassembled WGS sequence"/>
</dbReference>
<dbReference type="InParanoid" id="F0XF09"/>
<feature type="compositionally biased region" description="Basic and acidic residues" evidence="1">
    <location>
        <begin position="132"/>
        <end position="146"/>
    </location>
</feature>
<feature type="compositionally biased region" description="Acidic residues" evidence="1">
    <location>
        <begin position="632"/>
        <end position="647"/>
    </location>
</feature>
<protein>
    <submittedName>
        <fullName evidence="2">Uncharacterized protein</fullName>
    </submittedName>
</protein>
<feature type="region of interest" description="Disordered" evidence="1">
    <location>
        <begin position="395"/>
        <end position="415"/>
    </location>
</feature>
<evidence type="ECO:0000313" key="3">
    <source>
        <dbReference type="Proteomes" id="UP000007796"/>
    </source>
</evidence>
<reference evidence="2 3" key="1">
    <citation type="journal article" date="2011" name="Proc. Natl. Acad. Sci. U.S.A.">
        <title>Genome and transcriptome analyses of the mountain pine beetle-fungal symbiont Grosmannia clavigera, a lodgepole pine pathogen.</title>
        <authorList>
            <person name="DiGuistini S."/>
            <person name="Wang Y."/>
            <person name="Liao N.Y."/>
            <person name="Taylor G."/>
            <person name="Tanguay P."/>
            <person name="Feau N."/>
            <person name="Henrissat B."/>
            <person name="Chan S.K."/>
            <person name="Hesse-Orce U."/>
            <person name="Alamouti S.M."/>
            <person name="Tsui C.K.M."/>
            <person name="Docking R.T."/>
            <person name="Levasseur A."/>
            <person name="Haridas S."/>
            <person name="Robertson G."/>
            <person name="Birol I."/>
            <person name="Holt R.A."/>
            <person name="Marra M.A."/>
            <person name="Hamelin R.C."/>
            <person name="Hirst M."/>
            <person name="Jones S.J.M."/>
            <person name="Bohlmann J."/>
            <person name="Breuil C."/>
        </authorList>
    </citation>
    <scope>NUCLEOTIDE SEQUENCE [LARGE SCALE GENOMIC DNA]</scope>
    <source>
        <strain evidence="3">kw1407 / UAMH 11150</strain>
    </source>
</reference>
<keyword evidence="3" id="KW-1185">Reference proteome</keyword>
<feature type="region of interest" description="Disordered" evidence="1">
    <location>
        <begin position="623"/>
        <end position="711"/>
    </location>
</feature>
<dbReference type="GeneID" id="25974547"/>
<dbReference type="RefSeq" id="XP_014174200.1">
    <property type="nucleotide sequence ID" value="XM_014318725.1"/>
</dbReference>
<dbReference type="eggNOG" id="ENOG502S49J">
    <property type="taxonomic scope" value="Eukaryota"/>
</dbReference>
<proteinExistence type="predicted"/>
<dbReference type="EMBL" id="GL629765">
    <property type="protein sequence ID" value="EFX04718.1"/>
    <property type="molecule type" value="Genomic_DNA"/>
</dbReference>
<dbReference type="HOGENOM" id="CLU_308365_0_0_1"/>
<organism evidence="3">
    <name type="scientific">Grosmannia clavigera (strain kw1407 / UAMH 11150)</name>
    <name type="common">Blue stain fungus</name>
    <name type="synonym">Graphiocladiella clavigera</name>
    <dbReference type="NCBI Taxonomy" id="655863"/>
    <lineage>
        <taxon>Eukaryota</taxon>
        <taxon>Fungi</taxon>
        <taxon>Dikarya</taxon>
        <taxon>Ascomycota</taxon>
        <taxon>Pezizomycotina</taxon>
        <taxon>Sordariomycetes</taxon>
        <taxon>Sordariomycetidae</taxon>
        <taxon>Ophiostomatales</taxon>
        <taxon>Ophiostomataceae</taxon>
        <taxon>Leptographium</taxon>
    </lineage>
</organism>
<feature type="compositionally biased region" description="Acidic residues" evidence="1">
    <location>
        <begin position="87"/>
        <end position="131"/>
    </location>
</feature>
<sequence>MASQVPGELAFAGPGEPYRISHASSRPTGDVECVWVNASCGVQTLQSRVCYVSCSFSPSESPPDSFQFGSAAREVIYSRLEKYMDFEDENEGSGDNENWDGEDESEEDEASEYDEDEDEHQYDNDSSEDDHEYDHDSGNESAAHNDEDYDSSETDGMADGLLQNQGITGGTSNALMNDLATQTNQPSTQNTQNTQNTQLMQSSVHTVFDGLGTHVATGTAYIGLVSAAMANALSGHVDMAGPGDPGGPGGPSQTVPLKESVPLHGTNIPRVARARVNLTALSQRYNVCVPVVKASVCLLAANQTTQLYFAVYQDKIHVYRPQPAPEILRGPQLILCPGPSSAARTIGGYIDPKFPHQANHAIVGNLGSQEILLLGYDDGDVIAYYTHHIRDYLERRSRRPRRRQQQQQQPLKKPKPFFHQTVGMSAWGLAIHAQSRLIAVSSNLYEVNVFAFALYPPSPSRSAGSTGRLGVFHRPPAASADGRPTSDLELLRLLHLRDRNWRILLPLGLSGHNMPGIAFIDDANGDAEKVIGVDIHGNAWFLDLWKVGVNRALVILPPVRGDRPIGWGILPLPAKAFVKSKRMPPMSLAGASAAGSLGIPDLLNFTGDNDLSCPENFQRLATDSQANKEAEGEQESDDESWGEDSSDEHDSVLPVDTYTSFSGGGYKDGSEYDSGNGQGSCTTVSSSRSSSGNTPSHHRHNHGRYGSEEQHHSHDFQLGSVICPSLSLAWPDLSMTKLVTILRCAPQRQRQVKDLMLTGSEKIPELLQMAKRLSILRTFGLEADLFTTGMEKAWGVFSNKLMEPPVASNYIWDMNANYHRLSLLESIPEIGVVIVGGMFGRVAVLRLIRGSLTSRGSGNGSSPRLKRCFRTEWVLPRHVEEKKKLRPPCCLLGIAVSPVPEAGASMWDLASSTKKRQQEARSPRRWRLILHYMDHSVLQYYIEERSLGRRRQIHLSV</sequence>
<feature type="compositionally biased region" description="Low complexity" evidence="1">
    <location>
        <begin position="680"/>
        <end position="695"/>
    </location>
</feature>